<dbReference type="InterPro" id="IPR011991">
    <property type="entry name" value="ArsR-like_HTH"/>
</dbReference>
<evidence type="ECO:0000256" key="2">
    <source>
        <dbReference type="ARBA" id="ARBA00023125"/>
    </source>
</evidence>
<reference evidence="6" key="1">
    <citation type="submission" date="2017-11" db="EMBL/GenBank/DDBJ databases">
        <authorList>
            <person name="Chan K.G."/>
            <person name="Lee L.S."/>
        </authorList>
    </citation>
    <scope>NUCLEOTIDE SEQUENCE [LARGE SCALE GENOMIC DNA]</scope>
    <source>
        <strain evidence="6">DSM 100970</strain>
    </source>
</reference>
<dbReference type="PANTHER" id="PTHR43132">
    <property type="entry name" value="ARSENICAL RESISTANCE OPERON REPRESSOR ARSR-RELATED"/>
    <property type="match status" value="1"/>
</dbReference>
<feature type="domain" description="HTH arsR-type" evidence="4">
    <location>
        <begin position="9"/>
        <end position="99"/>
    </location>
</feature>
<dbReference type="NCBIfam" id="NF033788">
    <property type="entry name" value="HTH_metalloreg"/>
    <property type="match status" value="1"/>
</dbReference>
<dbReference type="InterPro" id="IPR036390">
    <property type="entry name" value="WH_DNA-bd_sf"/>
</dbReference>
<dbReference type="InterPro" id="IPR036388">
    <property type="entry name" value="WH-like_DNA-bd_sf"/>
</dbReference>
<dbReference type="Pfam" id="PF01022">
    <property type="entry name" value="HTH_5"/>
    <property type="match status" value="1"/>
</dbReference>
<dbReference type="InterPro" id="IPR001845">
    <property type="entry name" value="HTH_ArsR_DNA-bd_dom"/>
</dbReference>
<dbReference type="InterPro" id="IPR051011">
    <property type="entry name" value="Metal_resp_trans_reg"/>
</dbReference>
<dbReference type="PROSITE" id="PS50987">
    <property type="entry name" value="HTH_ARSR_2"/>
    <property type="match status" value="1"/>
</dbReference>
<keyword evidence="1" id="KW-0805">Transcription regulation</keyword>
<organism evidence="5 6">
    <name type="scientific">Aquella oligotrophica</name>
    <dbReference type="NCBI Taxonomy" id="2067065"/>
    <lineage>
        <taxon>Bacteria</taxon>
        <taxon>Pseudomonadati</taxon>
        <taxon>Pseudomonadota</taxon>
        <taxon>Betaproteobacteria</taxon>
        <taxon>Neisseriales</taxon>
        <taxon>Neisseriaceae</taxon>
        <taxon>Aquella</taxon>
    </lineage>
</organism>
<dbReference type="RefSeq" id="WP_102950437.1">
    <property type="nucleotide sequence ID" value="NZ_CP024847.1"/>
</dbReference>
<proteinExistence type="predicted"/>
<keyword evidence="6" id="KW-1185">Reference proteome</keyword>
<dbReference type="SMART" id="SM00418">
    <property type="entry name" value="HTH_ARSR"/>
    <property type="match status" value="1"/>
</dbReference>
<evidence type="ECO:0000256" key="1">
    <source>
        <dbReference type="ARBA" id="ARBA00023015"/>
    </source>
</evidence>
<dbReference type="AlphaFoldDB" id="A0A2I7N3U8"/>
<dbReference type="Gene3D" id="1.10.10.10">
    <property type="entry name" value="Winged helix-like DNA-binding domain superfamily/Winged helix DNA-binding domain"/>
    <property type="match status" value="1"/>
</dbReference>
<protein>
    <submittedName>
        <fullName evidence="5">Transcriptional regulator</fullName>
    </submittedName>
</protein>
<evidence type="ECO:0000259" key="4">
    <source>
        <dbReference type="PROSITE" id="PS50987"/>
    </source>
</evidence>
<evidence type="ECO:0000313" key="5">
    <source>
        <dbReference type="EMBL" id="AUR51137.1"/>
    </source>
</evidence>
<dbReference type="GO" id="GO:0003700">
    <property type="term" value="F:DNA-binding transcription factor activity"/>
    <property type="evidence" value="ECO:0007669"/>
    <property type="project" value="InterPro"/>
</dbReference>
<name>A0A2I7N3U8_9NEIS</name>
<gene>
    <name evidence="5" type="ORF">CUN60_02070</name>
</gene>
<keyword evidence="2" id="KW-0238">DNA-binding</keyword>
<dbReference type="OrthoDB" id="5296924at2"/>
<evidence type="ECO:0000256" key="3">
    <source>
        <dbReference type="ARBA" id="ARBA00023163"/>
    </source>
</evidence>
<dbReference type="KEGG" id="nba:CUN60_02070"/>
<accession>A0A2I7N3U8</accession>
<dbReference type="PANTHER" id="PTHR43132:SF2">
    <property type="entry name" value="ARSENICAL RESISTANCE OPERON REPRESSOR ARSR-RELATED"/>
    <property type="match status" value="1"/>
</dbReference>
<dbReference type="Proteomes" id="UP000236655">
    <property type="component" value="Chromosome"/>
</dbReference>
<evidence type="ECO:0000313" key="6">
    <source>
        <dbReference type="Proteomes" id="UP000236655"/>
    </source>
</evidence>
<dbReference type="GO" id="GO:0003677">
    <property type="term" value="F:DNA binding"/>
    <property type="evidence" value="ECO:0007669"/>
    <property type="project" value="UniProtKB-KW"/>
</dbReference>
<dbReference type="EMBL" id="CP024847">
    <property type="protein sequence ID" value="AUR51137.1"/>
    <property type="molecule type" value="Genomic_DNA"/>
</dbReference>
<sequence>MLLDELTALKEKAEIAVNLLKKMAHKDRLLILCHLVGGELSAGELSRLSLLSQSAFSQHLAILRNDNLVKTRKVSQTIYYSLADDNVIKVLEVLKQLYC</sequence>
<keyword evidence="3" id="KW-0804">Transcription</keyword>
<dbReference type="CDD" id="cd00090">
    <property type="entry name" value="HTH_ARSR"/>
    <property type="match status" value="1"/>
</dbReference>
<dbReference type="PRINTS" id="PR00778">
    <property type="entry name" value="HTHARSR"/>
</dbReference>
<dbReference type="SUPFAM" id="SSF46785">
    <property type="entry name" value="Winged helix' DNA-binding domain"/>
    <property type="match status" value="1"/>
</dbReference>